<proteinExistence type="predicted"/>
<sequence length="158" mass="16529">MAVLGGLVACANEPVQAPDASLPLPPAPPPRPHAQRQAPRPPVVNGEVAMAAAATTPSQADTTELAAIPVSAPAAPIWRVRRDGIVGCADRAALAMLDDGAERTPRLLAEARASGGCRTTFRMNEWVAEANENDAVLLRLTNGAALTLWFRRSELVAP</sequence>
<protein>
    <recommendedName>
        <fullName evidence="4">Alkaline proteinase inhibitor/ Outer membrane lipoprotein Omp19 domain-containing protein</fullName>
    </recommendedName>
</protein>
<evidence type="ECO:0000256" key="1">
    <source>
        <dbReference type="SAM" id="MobiDB-lite"/>
    </source>
</evidence>
<evidence type="ECO:0000313" key="2">
    <source>
        <dbReference type="EMBL" id="MBR0648988.1"/>
    </source>
</evidence>
<comment type="caution">
    <text evidence="2">The sequence shown here is derived from an EMBL/GenBank/DDBJ whole genome shotgun (WGS) entry which is preliminary data.</text>
</comment>
<dbReference type="Proteomes" id="UP000698752">
    <property type="component" value="Unassembled WGS sequence"/>
</dbReference>
<name>A0ABS5ED91_9PROT</name>
<feature type="compositionally biased region" description="Pro residues" evidence="1">
    <location>
        <begin position="23"/>
        <end position="32"/>
    </location>
</feature>
<accession>A0ABS5ED91</accession>
<evidence type="ECO:0008006" key="4">
    <source>
        <dbReference type="Google" id="ProtNLM"/>
    </source>
</evidence>
<dbReference type="EMBL" id="JAAEDI010000004">
    <property type="protein sequence ID" value="MBR0648988.1"/>
    <property type="molecule type" value="Genomic_DNA"/>
</dbReference>
<evidence type="ECO:0000313" key="3">
    <source>
        <dbReference type="Proteomes" id="UP000698752"/>
    </source>
</evidence>
<organism evidence="2 3">
    <name type="scientific">Neoroseomonas terrae</name>
    <dbReference type="NCBI Taxonomy" id="424799"/>
    <lineage>
        <taxon>Bacteria</taxon>
        <taxon>Pseudomonadati</taxon>
        <taxon>Pseudomonadota</taxon>
        <taxon>Alphaproteobacteria</taxon>
        <taxon>Acetobacterales</taxon>
        <taxon>Acetobacteraceae</taxon>
        <taxon>Neoroseomonas</taxon>
    </lineage>
</organism>
<feature type="region of interest" description="Disordered" evidence="1">
    <location>
        <begin position="19"/>
        <end position="41"/>
    </location>
</feature>
<gene>
    <name evidence="2" type="ORF">GXW78_04890</name>
</gene>
<keyword evidence="3" id="KW-1185">Reference proteome</keyword>
<dbReference type="RefSeq" id="WP_211866559.1">
    <property type="nucleotide sequence ID" value="NZ_JAAEDI010000004.1"/>
</dbReference>
<reference evidence="3" key="1">
    <citation type="journal article" date="2021" name="Syst. Appl. Microbiol.">
        <title>Roseomonas hellenica sp. nov., isolated from roots of wild-growing Alkanna tinctoria.</title>
        <authorList>
            <person name="Rat A."/>
            <person name="Naranjo H.D."/>
            <person name="Lebbe L."/>
            <person name="Cnockaert M."/>
            <person name="Krigas N."/>
            <person name="Grigoriadou K."/>
            <person name="Maloupa E."/>
            <person name="Willems A."/>
        </authorList>
    </citation>
    <scope>NUCLEOTIDE SEQUENCE [LARGE SCALE GENOMIC DNA]</scope>
    <source>
        <strain evidence="3">LMG 31159</strain>
    </source>
</reference>